<evidence type="ECO:0000313" key="2">
    <source>
        <dbReference type="Proteomes" id="UP000886501"/>
    </source>
</evidence>
<keyword evidence="2" id="KW-1185">Reference proteome</keyword>
<dbReference type="Proteomes" id="UP000886501">
    <property type="component" value="Unassembled WGS sequence"/>
</dbReference>
<sequence length="146" mass="16583">MMVYTTGPGSTLSNFEVHLRNRKHRRRSRNVSVNRMAQWTFPVWGILYMLLPAYILFYLLPSQGTVGTPAALSGHENAKLGYWYPPTTDVHIPSLRDSHPLTEEKEKRSFRMHGAIVQGLSAITFLHHICTACQGGYVTQNAWIRG</sequence>
<proteinExistence type="predicted"/>
<organism evidence="1 2">
    <name type="scientific">Thelephora ganbajun</name>
    <name type="common">Ganba fungus</name>
    <dbReference type="NCBI Taxonomy" id="370292"/>
    <lineage>
        <taxon>Eukaryota</taxon>
        <taxon>Fungi</taxon>
        <taxon>Dikarya</taxon>
        <taxon>Basidiomycota</taxon>
        <taxon>Agaricomycotina</taxon>
        <taxon>Agaricomycetes</taxon>
        <taxon>Thelephorales</taxon>
        <taxon>Thelephoraceae</taxon>
        <taxon>Thelephora</taxon>
    </lineage>
</organism>
<reference evidence="1" key="2">
    <citation type="journal article" date="2020" name="Nat. Commun.">
        <title>Large-scale genome sequencing of mycorrhizal fungi provides insights into the early evolution of symbiotic traits.</title>
        <authorList>
            <person name="Miyauchi S."/>
            <person name="Kiss E."/>
            <person name="Kuo A."/>
            <person name="Drula E."/>
            <person name="Kohler A."/>
            <person name="Sanchez-Garcia M."/>
            <person name="Morin E."/>
            <person name="Andreopoulos B."/>
            <person name="Barry K.W."/>
            <person name="Bonito G."/>
            <person name="Buee M."/>
            <person name="Carver A."/>
            <person name="Chen C."/>
            <person name="Cichocki N."/>
            <person name="Clum A."/>
            <person name="Culley D."/>
            <person name="Crous P.W."/>
            <person name="Fauchery L."/>
            <person name="Girlanda M."/>
            <person name="Hayes R.D."/>
            <person name="Keri Z."/>
            <person name="LaButti K."/>
            <person name="Lipzen A."/>
            <person name="Lombard V."/>
            <person name="Magnuson J."/>
            <person name="Maillard F."/>
            <person name="Murat C."/>
            <person name="Nolan M."/>
            <person name="Ohm R.A."/>
            <person name="Pangilinan J."/>
            <person name="Pereira M.F."/>
            <person name="Perotto S."/>
            <person name="Peter M."/>
            <person name="Pfister S."/>
            <person name="Riley R."/>
            <person name="Sitrit Y."/>
            <person name="Stielow J.B."/>
            <person name="Szollosi G."/>
            <person name="Zifcakova L."/>
            <person name="Stursova M."/>
            <person name="Spatafora J.W."/>
            <person name="Tedersoo L."/>
            <person name="Vaario L.M."/>
            <person name="Yamada A."/>
            <person name="Yan M."/>
            <person name="Wang P."/>
            <person name="Xu J."/>
            <person name="Bruns T."/>
            <person name="Baldrian P."/>
            <person name="Vilgalys R."/>
            <person name="Dunand C."/>
            <person name="Henrissat B."/>
            <person name="Grigoriev I.V."/>
            <person name="Hibbett D."/>
            <person name="Nagy L.G."/>
            <person name="Martin F.M."/>
        </authorList>
    </citation>
    <scope>NUCLEOTIDE SEQUENCE</scope>
    <source>
        <strain evidence="1">P2</strain>
    </source>
</reference>
<name>A0ACB6YXS8_THEGA</name>
<gene>
    <name evidence="1" type="ORF">BDM02DRAFT_2811011</name>
</gene>
<dbReference type="EMBL" id="MU118768">
    <property type="protein sequence ID" value="KAF9642019.1"/>
    <property type="molecule type" value="Genomic_DNA"/>
</dbReference>
<protein>
    <submittedName>
        <fullName evidence="1">Uncharacterized protein</fullName>
    </submittedName>
</protein>
<accession>A0ACB6YXS8</accession>
<reference evidence="1" key="1">
    <citation type="submission" date="2019-10" db="EMBL/GenBank/DDBJ databases">
        <authorList>
            <consortium name="DOE Joint Genome Institute"/>
            <person name="Kuo A."/>
            <person name="Miyauchi S."/>
            <person name="Kiss E."/>
            <person name="Drula E."/>
            <person name="Kohler A."/>
            <person name="Sanchez-Garcia M."/>
            <person name="Andreopoulos B."/>
            <person name="Barry K.W."/>
            <person name="Bonito G."/>
            <person name="Buee M."/>
            <person name="Carver A."/>
            <person name="Chen C."/>
            <person name="Cichocki N."/>
            <person name="Clum A."/>
            <person name="Culley D."/>
            <person name="Crous P.W."/>
            <person name="Fauchery L."/>
            <person name="Girlanda M."/>
            <person name="Hayes R."/>
            <person name="Keri Z."/>
            <person name="Labutti K."/>
            <person name="Lipzen A."/>
            <person name="Lombard V."/>
            <person name="Magnuson J."/>
            <person name="Maillard F."/>
            <person name="Morin E."/>
            <person name="Murat C."/>
            <person name="Nolan M."/>
            <person name="Ohm R."/>
            <person name="Pangilinan J."/>
            <person name="Pereira M."/>
            <person name="Perotto S."/>
            <person name="Peter M."/>
            <person name="Riley R."/>
            <person name="Sitrit Y."/>
            <person name="Stielow B."/>
            <person name="Szollosi G."/>
            <person name="Zifcakova L."/>
            <person name="Stursova M."/>
            <person name="Spatafora J.W."/>
            <person name="Tedersoo L."/>
            <person name="Vaario L.-M."/>
            <person name="Yamada A."/>
            <person name="Yan M."/>
            <person name="Wang P."/>
            <person name="Xu J."/>
            <person name="Bruns T."/>
            <person name="Baldrian P."/>
            <person name="Vilgalys R."/>
            <person name="Henrissat B."/>
            <person name="Grigoriev I.V."/>
            <person name="Hibbett D."/>
            <person name="Nagy L.G."/>
            <person name="Martin F.M."/>
        </authorList>
    </citation>
    <scope>NUCLEOTIDE SEQUENCE</scope>
    <source>
        <strain evidence="1">P2</strain>
    </source>
</reference>
<evidence type="ECO:0000313" key="1">
    <source>
        <dbReference type="EMBL" id="KAF9642019.1"/>
    </source>
</evidence>
<comment type="caution">
    <text evidence="1">The sequence shown here is derived from an EMBL/GenBank/DDBJ whole genome shotgun (WGS) entry which is preliminary data.</text>
</comment>